<dbReference type="Pfam" id="PF00172">
    <property type="entry name" value="Zn_clus"/>
    <property type="match status" value="1"/>
</dbReference>
<dbReference type="GO" id="GO:0008270">
    <property type="term" value="F:zinc ion binding"/>
    <property type="evidence" value="ECO:0007669"/>
    <property type="project" value="InterPro"/>
</dbReference>
<dbReference type="PROSITE" id="PS00463">
    <property type="entry name" value="ZN2_CY6_FUNGAL_1"/>
    <property type="match status" value="1"/>
</dbReference>
<feature type="compositionally biased region" description="Polar residues" evidence="2">
    <location>
        <begin position="150"/>
        <end position="161"/>
    </location>
</feature>
<evidence type="ECO:0000313" key="4">
    <source>
        <dbReference type="EMBL" id="KAF5700482.1"/>
    </source>
</evidence>
<dbReference type="Proteomes" id="UP000544331">
    <property type="component" value="Unassembled WGS sequence"/>
</dbReference>
<reference evidence="4 5" key="1">
    <citation type="submission" date="2020-05" db="EMBL/GenBank/DDBJ databases">
        <title>Identification and distribution of gene clusters putatively required for synthesis of sphingolipid metabolism inhibitors in phylogenetically diverse species of the filamentous fungus Fusarium.</title>
        <authorList>
            <person name="Kim H.-S."/>
            <person name="Busman M."/>
            <person name="Brown D.W."/>
            <person name="Divon H."/>
            <person name="Uhlig S."/>
            <person name="Proctor R.H."/>
        </authorList>
    </citation>
    <scope>NUCLEOTIDE SEQUENCE [LARGE SCALE GENOMIC DNA]</scope>
    <source>
        <strain evidence="4 5">NRRL 66235</strain>
    </source>
</reference>
<dbReference type="AlphaFoldDB" id="A0A8H6D2G9"/>
<dbReference type="PANTHER" id="PTHR31986">
    <property type="entry name" value="REGULATOR OF DRUG SENSITIVITY 2"/>
    <property type="match status" value="1"/>
</dbReference>
<evidence type="ECO:0000313" key="5">
    <source>
        <dbReference type="Proteomes" id="UP000544331"/>
    </source>
</evidence>
<feature type="region of interest" description="Disordered" evidence="2">
    <location>
        <begin position="58"/>
        <end position="77"/>
    </location>
</feature>
<feature type="domain" description="Zn(2)-C6 fungal-type" evidence="3">
    <location>
        <begin position="27"/>
        <end position="56"/>
    </location>
</feature>
<dbReference type="SUPFAM" id="SSF57701">
    <property type="entry name" value="Zn2/Cys6 DNA-binding domain"/>
    <property type="match status" value="1"/>
</dbReference>
<dbReference type="InterPro" id="IPR053045">
    <property type="entry name" value="Zinc_cluster_trans_reg"/>
</dbReference>
<dbReference type="PROSITE" id="PS50048">
    <property type="entry name" value="ZN2_CY6_FUNGAL_2"/>
    <property type="match status" value="1"/>
</dbReference>
<name>A0A8H6D2G9_9HYPO</name>
<dbReference type="PANTHER" id="PTHR31986:SF7">
    <property type="entry name" value="REGULATOR OF DRUG SENSITIVITY 2"/>
    <property type="match status" value="1"/>
</dbReference>
<accession>A0A8H6D2G9</accession>
<protein>
    <submittedName>
        <fullName evidence="4">Regulator of drug sensitivity 2</fullName>
    </submittedName>
</protein>
<evidence type="ECO:0000256" key="2">
    <source>
        <dbReference type="SAM" id="MobiDB-lite"/>
    </source>
</evidence>
<proteinExistence type="predicted"/>
<keyword evidence="1" id="KW-0539">Nucleus</keyword>
<dbReference type="EMBL" id="JAAOAN010000727">
    <property type="protein sequence ID" value="KAF5700482.1"/>
    <property type="molecule type" value="Genomic_DNA"/>
</dbReference>
<feature type="region of interest" description="Disordered" evidence="2">
    <location>
        <begin position="134"/>
        <end position="161"/>
    </location>
</feature>
<evidence type="ECO:0000259" key="3">
    <source>
        <dbReference type="PROSITE" id="PS50048"/>
    </source>
</evidence>
<organism evidence="4 5">
    <name type="scientific">Fusarium mundagurra</name>
    <dbReference type="NCBI Taxonomy" id="1567541"/>
    <lineage>
        <taxon>Eukaryota</taxon>
        <taxon>Fungi</taxon>
        <taxon>Dikarya</taxon>
        <taxon>Ascomycota</taxon>
        <taxon>Pezizomycotina</taxon>
        <taxon>Sordariomycetes</taxon>
        <taxon>Hypocreomycetidae</taxon>
        <taxon>Hypocreales</taxon>
        <taxon>Nectriaceae</taxon>
        <taxon>Fusarium</taxon>
        <taxon>Fusarium fujikuroi species complex</taxon>
    </lineage>
</organism>
<dbReference type="OrthoDB" id="5104356at2759"/>
<dbReference type="GO" id="GO:0000977">
    <property type="term" value="F:RNA polymerase II transcription regulatory region sequence-specific DNA binding"/>
    <property type="evidence" value="ECO:0007669"/>
    <property type="project" value="TreeGrafter"/>
</dbReference>
<dbReference type="InterPro" id="IPR001138">
    <property type="entry name" value="Zn2Cys6_DnaBD"/>
</dbReference>
<dbReference type="InterPro" id="IPR036864">
    <property type="entry name" value="Zn2-C6_fun-type_DNA-bd_sf"/>
</dbReference>
<dbReference type="FunFam" id="4.10.240.10:FF:000002">
    <property type="entry name" value="Zn cluster transcription factor Rds2"/>
    <property type="match status" value="1"/>
</dbReference>
<comment type="caution">
    <text evidence="4">The sequence shown here is derived from an EMBL/GenBank/DDBJ whole genome shotgun (WGS) entry which is preliminary data.</text>
</comment>
<keyword evidence="5" id="KW-1185">Reference proteome</keyword>
<dbReference type="GO" id="GO:0000981">
    <property type="term" value="F:DNA-binding transcription factor activity, RNA polymerase II-specific"/>
    <property type="evidence" value="ECO:0007669"/>
    <property type="project" value="InterPro"/>
</dbReference>
<dbReference type="SMART" id="SM00066">
    <property type="entry name" value="GAL4"/>
    <property type="match status" value="1"/>
</dbReference>
<dbReference type="Gene3D" id="4.10.240.10">
    <property type="entry name" value="Zn(2)-C6 fungal-type DNA-binding domain"/>
    <property type="match status" value="1"/>
</dbReference>
<feature type="compositionally biased region" description="Basic and acidic residues" evidence="2">
    <location>
        <begin position="58"/>
        <end position="67"/>
    </location>
</feature>
<dbReference type="GO" id="GO:0005634">
    <property type="term" value="C:nucleus"/>
    <property type="evidence" value="ECO:0007669"/>
    <property type="project" value="TreeGrafter"/>
</dbReference>
<sequence length="243" mass="27049">MDRREVVSQESLSVLRFAGHGSTRNHACVYCRRSHMACDLERPCTRCIKRNIGHLCHDEPRDDDSKNRKTIQTAQTPQTNTMSIVNSNLGSCHYTISRDHTGAAEDQKSKILADFGRKHIKAWTNLSLANMNNVTTDPDSSAGGLESLSGPDTQTLQGRSSNYVITYQPNSKDEGRISFRDYAAALTQSESFPPLTPLRAASISGSSLLPSRTTRTAEMREIEQKAWENHLRAVNEGSKKIKK</sequence>
<gene>
    <name evidence="4" type="ORF">FMUND_14308</name>
</gene>
<dbReference type="CDD" id="cd00067">
    <property type="entry name" value="GAL4"/>
    <property type="match status" value="1"/>
</dbReference>
<evidence type="ECO:0000256" key="1">
    <source>
        <dbReference type="ARBA" id="ARBA00023242"/>
    </source>
</evidence>